<comment type="caution">
    <text evidence="1">The sequence shown here is derived from an EMBL/GenBank/DDBJ whole genome shotgun (WGS) entry which is preliminary data.</text>
</comment>
<reference evidence="1" key="1">
    <citation type="submission" date="2019-08" db="EMBL/GenBank/DDBJ databases">
        <authorList>
            <person name="Kucharzyk K."/>
            <person name="Murdoch R.W."/>
            <person name="Higgins S."/>
            <person name="Loffler F."/>
        </authorList>
    </citation>
    <scope>NUCLEOTIDE SEQUENCE</scope>
</reference>
<gene>
    <name evidence="1" type="ORF">SDC9_81309</name>
</gene>
<protein>
    <submittedName>
        <fullName evidence="1">Uncharacterized protein</fullName>
    </submittedName>
</protein>
<accession>A0A644Z1W3</accession>
<dbReference type="EMBL" id="VSSQ01007060">
    <property type="protein sequence ID" value="MPM34722.1"/>
    <property type="molecule type" value="Genomic_DNA"/>
</dbReference>
<sequence length="97" mass="10491">MNVDFSDNQITVKALKSNGLLLIFKKLIFDGNQIKIIKTSDTVSVNILSGAANGEMIYCNNIISTDKSSVNEYALNSESGMAAIVMKNNIYNGVIAN</sequence>
<evidence type="ECO:0000313" key="1">
    <source>
        <dbReference type="EMBL" id="MPM34722.1"/>
    </source>
</evidence>
<organism evidence="1">
    <name type="scientific">bioreactor metagenome</name>
    <dbReference type="NCBI Taxonomy" id="1076179"/>
    <lineage>
        <taxon>unclassified sequences</taxon>
        <taxon>metagenomes</taxon>
        <taxon>ecological metagenomes</taxon>
    </lineage>
</organism>
<dbReference type="AlphaFoldDB" id="A0A644Z1W3"/>
<proteinExistence type="predicted"/>
<name>A0A644Z1W3_9ZZZZ</name>